<proteinExistence type="predicted"/>
<evidence type="ECO:0000313" key="2">
    <source>
        <dbReference type="EMBL" id="MCH6164840.1"/>
    </source>
</evidence>
<evidence type="ECO:0000256" key="1">
    <source>
        <dbReference type="SAM" id="Phobius"/>
    </source>
</evidence>
<dbReference type="Proteomes" id="UP001299970">
    <property type="component" value="Unassembled WGS sequence"/>
</dbReference>
<keyword evidence="3" id="KW-1185">Reference proteome</keyword>
<gene>
    <name evidence="2" type="ORF">MMF94_04010</name>
</gene>
<keyword evidence="1" id="KW-1133">Transmembrane helix</keyword>
<accession>A0ABS9T8H9</accession>
<comment type="caution">
    <text evidence="2">The sequence shown here is derived from an EMBL/GenBank/DDBJ whole genome shotgun (WGS) entry which is preliminary data.</text>
</comment>
<evidence type="ECO:0000313" key="3">
    <source>
        <dbReference type="Proteomes" id="UP001299970"/>
    </source>
</evidence>
<dbReference type="EMBL" id="JAKXMK010000003">
    <property type="protein sequence ID" value="MCH6164840.1"/>
    <property type="molecule type" value="Genomic_DNA"/>
</dbReference>
<protein>
    <recommendedName>
        <fullName evidence="4">Integral membrane protein</fullName>
    </recommendedName>
</protein>
<keyword evidence="1" id="KW-0812">Transmembrane</keyword>
<feature type="transmembrane region" description="Helical" evidence="1">
    <location>
        <begin position="35"/>
        <end position="52"/>
    </location>
</feature>
<reference evidence="2 3" key="1">
    <citation type="submission" date="2022-03" db="EMBL/GenBank/DDBJ databases">
        <title>Pseudonocardia alaer sp. nov., a novel actinomycete isolated from reed forest soil.</title>
        <authorList>
            <person name="Wang L."/>
        </authorList>
    </citation>
    <scope>NUCLEOTIDE SEQUENCE [LARGE SCALE GENOMIC DNA]</scope>
    <source>
        <strain evidence="2 3">Y-16303</strain>
    </source>
</reference>
<keyword evidence="1" id="KW-0472">Membrane</keyword>
<organism evidence="2 3">
    <name type="scientific">Pseudonocardia alaniniphila</name>
    <dbReference type="NCBI Taxonomy" id="75291"/>
    <lineage>
        <taxon>Bacteria</taxon>
        <taxon>Bacillati</taxon>
        <taxon>Actinomycetota</taxon>
        <taxon>Actinomycetes</taxon>
        <taxon>Pseudonocardiales</taxon>
        <taxon>Pseudonocardiaceae</taxon>
        <taxon>Pseudonocardia</taxon>
    </lineage>
</organism>
<feature type="transmembrane region" description="Helical" evidence="1">
    <location>
        <begin position="133"/>
        <end position="156"/>
    </location>
</feature>
<dbReference type="RefSeq" id="WP_241034862.1">
    <property type="nucleotide sequence ID" value="NZ_BAAAJF010000009.1"/>
</dbReference>
<name>A0ABS9T8H9_9PSEU</name>
<evidence type="ECO:0008006" key="4">
    <source>
        <dbReference type="Google" id="ProtNLM"/>
    </source>
</evidence>
<sequence>MATTASAPAAAAVSAARELRAGYHQDLGPGERSTLISWLAFTATFTAVRVITYSIRDGVGPFRNVSLGGAHIHHYMWGIAGLSAVGAVAVRGDDRLRRHPLLAGTYGSALALIVDELALLLDLQDVYWAKQGRLSVDIGVGAVAVGGVGFAALPLLRRVARRCFGR</sequence>
<feature type="transmembrane region" description="Helical" evidence="1">
    <location>
        <begin position="72"/>
        <end position="90"/>
    </location>
</feature>
<feature type="transmembrane region" description="Helical" evidence="1">
    <location>
        <begin position="102"/>
        <end position="121"/>
    </location>
</feature>